<dbReference type="EMBL" id="MU003558">
    <property type="protein sequence ID" value="KAF2462912.1"/>
    <property type="molecule type" value="Genomic_DNA"/>
</dbReference>
<evidence type="ECO:0000313" key="1">
    <source>
        <dbReference type="EMBL" id="KAF2462912.1"/>
    </source>
</evidence>
<sequence length="230" mass="26531">MCRSRVRWREQKDITTNRTAEVSPLFVRDYTTIREGLAYILQFNCDLSVLAIKTFREDFVTRKRQKHEAALKKLNRQKKRKALHYAKEIPFTTTITANSLSSLAIDSIKLNVKYNKLEEKIKANTSNAIAYMYSFVKKISYKAINDSGLLCVTCTDSASFASHGYLEKTYLQYSGLPFKGEPCHEGGLYMAIKPLLLLSIDYYIYVFVCIRKALNNVKLLASKTMIIYHY</sequence>
<comment type="caution">
    <text evidence="1">The sequence shown here is derived from an EMBL/GenBank/DDBJ whole genome shotgun (WGS) entry which is preliminary data.</text>
</comment>
<protein>
    <submittedName>
        <fullName evidence="1">Uncharacterized protein</fullName>
    </submittedName>
</protein>
<evidence type="ECO:0000313" key="2">
    <source>
        <dbReference type="Proteomes" id="UP000799755"/>
    </source>
</evidence>
<accession>A0ACB6Q974</accession>
<name>A0ACB6Q974_9PLEO</name>
<keyword evidence="2" id="KW-1185">Reference proteome</keyword>
<organism evidence="1 2">
    <name type="scientific">Lindgomyces ingoldianus</name>
    <dbReference type="NCBI Taxonomy" id="673940"/>
    <lineage>
        <taxon>Eukaryota</taxon>
        <taxon>Fungi</taxon>
        <taxon>Dikarya</taxon>
        <taxon>Ascomycota</taxon>
        <taxon>Pezizomycotina</taxon>
        <taxon>Dothideomycetes</taxon>
        <taxon>Pleosporomycetidae</taxon>
        <taxon>Pleosporales</taxon>
        <taxon>Lindgomycetaceae</taxon>
        <taxon>Lindgomyces</taxon>
    </lineage>
</organism>
<dbReference type="Proteomes" id="UP000799755">
    <property type="component" value="Unassembled WGS sequence"/>
</dbReference>
<reference evidence="1" key="1">
    <citation type="journal article" date="2020" name="Stud. Mycol.">
        <title>101 Dothideomycetes genomes: a test case for predicting lifestyles and emergence of pathogens.</title>
        <authorList>
            <person name="Haridas S."/>
            <person name="Albert R."/>
            <person name="Binder M."/>
            <person name="Bloem J."/>
            <person name="Labutti K."/>
            <person name="Salamov A."/>
            <person name="Andreopoulos B."/>
            <person name="Baker S."/>
            <person name="Barry K."/>
            <person name="Bills G."/>
            <person name="Bluhm B."/>
            <person name="Cannon C."/>
            <person name="Castanera R."/>
            <person name="Culley D."/>
            <person name="Daum C."/>
            <person name="Ezra D."/>
            <person name="Gonzalez J."/>
            <person name="Henrissat B."/>
            <person name="Kuo A."/>
            <person name="Liang C."/>
            <person name="Lipzen A."/>
            <person name="Lutzoni F."/>
            <person name="Magnuson J."/>
            <person name="Mondo S."/>
            <person name="Nolan M."/>
            <person name="Ohm R."/>
            <person name="Pangilinan J."/>
            <person name="Park H.-J."/>
            <person name="Ramirez L."/>
            <person name="Alfaro M."/>
            <person name="Sun H."/>
            <person name="Tritt A."/>
            <person name="Yoshinaga Y."/>
            <person name="Zwiers L.-H."/>
            <person name="Turgeon B."/>
            <person name="Goodwin S."/>
            <person name="Spatafora J."/>
            <person name="Crous P."/>
            <person name="Grigoriev I."/>
        </authorList>
    </citation>
    <scope>NUCLEOTIDE SEQUENCE</scope>
    <source>
        <strain evidence="1">ATCC 200398</strain>
    </source>
</reference>
<gene>
    <name evidence="1" type="ORF">BDR25DRAFT_330005</name>
</gene>
<proteinExistence type="predicted"/>